<dbReference type="EnsemblMetazoa" id="AFAF005744-RA">
    <property type="protein sequence ID" value="AFAF005744-PA"/>
    <property type="gene ID" value="AFAF005744"/>
</dbReference>
<dbReference type="VEuPathDB" id="VectorBase:AFAF005744"/>
<dbReference type="GO" id="GO:0045277">
    <property type="term" value="C:respiratory chain complex IV"/>
    <property type="evidence" value="ECO:0007669"/>
    <property type="project" value="TreeGrafter"/>
</dbReference>
<proteinExistence type="predicted"/>
<dbReference type="InterPro" id="IPR003205">
    <property type="entry name" value="Cyt_c_oxidase_su8"/>
</dbReference>
<reference evidence="1" key="2">
    <citation type="submission" date="2020-05" db="UniProtKB">
        <authorList>
            <consortium name="EnsemblMetazoa"/>
        </authorList>
    </citation>
    <scope>IDENTIFICATION</scope>
    <source>
        <strain evidence="1">FAR1</strain>
    </source>
</reference>
<dbReference type="Proteomes" id="UP000075886">
    <property type="component" value="Unassembled WGS sequence"/>
</dbReference>
<dbReference type="PANTHER" id="PTHR16717:SF5">
    <property type="entry name" value="CYTOCHROME C OXIDASE SUBUNIT 8, ISOFORM A"/>
    <property type="match status" value="1"/>
</dbReference>
<protein>
    <submittedName>
        <fullName evidence="1">Uncharacterized protein</fullName>
    </submittedName>
</protein>
<evidence type="ECO:0000313" key="1">
    <source>
        <dbReference type="EnsemblMetazoa" id="AFAF005744-PA"/>
    </source>
</evidence>
<sequence length="111" mass="12236">MFARNSDACLFRLTSVFRREVAKPARFRFDTITIGQQPNNAKMIANATVPRLATAAAQALQRRTYFSVSSNLPQVRVSLAEKAAHGLAIFGGVIAYPIWVVAHVREYKGGN</sequence>
<dbReference type="UniPathway" id="UPA00705"/>
<organism evidence="1 2">
    <name type="scientific">Anopheles farauti</name>
    <dbReference type="NCBI Taxonomy" id="69004"/>
    <lineage>
        <taxon>Eukaryota</taxon>
        <taxon>Metazoa</taxon>
        <taxon>Ecdysozoa</taxon>
        <taxon>Arthropoda</taxon>
        <taxon>Hexapoda</taxon>
        <taxon>Insecta</taxon>
        <taxon>Pterygota</taxon>
        <taxon>Neoptera</taxon>
        <taxon>Endopterygota</taxon>
        <taxon>Diptera</taxon>
        <taxon>Nematocera</taxon>
        <taxon>Culicoidea</taxon>
        <taxon>Culicidae</taxon>
        <taxon>Anophelinae</taxon>
        <taxon>Anopheles</taxon>
    </lineage>
</organism>
<dbReference type="STRING" id="69004.A0A182Q9J5"/>
<dbReference type="GO" id="GO:0005739">
    <property type="term" value="C:mitochondrion"/>
    <property type="evidence" value="ECO:0007669"/>
    <property type="project" value="TreeGrafter"/>
</dbReference>
<dbReference type="PANTHER" id="PTHR16717">
    <property type="entry name" value="CYTOCHROME C OXIDASE POLYPEPTIDE VIII"/>
    <property type="match status" value="1"/>
</dbReference>
<dbReference type="EMBL" id="AXCN02001206">
    <property type="status" value="NOT_ANNOTATED_CDS"/>
    <property type="molecule type" value="Genomic_DNA"/>
</dbReference>
<dbReference type="GO" id="GO:0006123">
    <property type="term" value="P:mitochondrial electron transport, cytochrome c to oxygen"/>
    <property type="evidence" value="ECO:0007669"/>
    <property type="project" value="InterPro"/>
</dbReference>
<keyword evidence="2" id="KW-1185">Reference proteome</keyword>
<accession>A0A182Q9J5</accession>
<evidence type="ECO:0000313" key="2">
    <source>
        <dbReference type="Proteomes" id="UP000075886"/>
    </source>
</evidence>
<dbReference type="AlphaFoldDB" id="A0A182Q9J5"/>
<reference evidence="2" key="1">
    <citation type="submission" date="2014-01" db="EMBL/GenBank/DDBJ databases">
        <title>The Genome Sequence of Anopheles farauti FAR1 (V2).</title>
        <authorList>
            <consortium name="The Broad Institute Genomics Platform"/>
            <person name="Neafsey D.E."/>
            <person name="Besansky N."/>
            <person name="Howell P."/>
            <person name="Walton C."/>
            <person name="Young S.K."/>
            <person name="Zeng Q."/>
            <person name="Gargeya S."/>
            <person name="Fitzgerald M."/>
            <person name="Haas B."/>
            <person name="Abouelleil A."/>
            <person name="Allen A.W."/>
            <person name="Alvarado L."/>
            <person name="Arachchi H.M."/>
            <person name="Berlin A.M."/>
            <person name="Chapman S.B."/>
            <person name="Gainer-Dewar J."/>
            <person name="Goldberg J."/>
            <person name="Griggs A."/>
            <person name="Gujja S."/>
            <person name="Hansen M."/>
            <person name="Howarth C."/>
            <person name="Imamovic A."/>
            <person name="Ireland A."/>
            <person name="Larimer J."/>
            <person name="McCowan C."/>
            <person name="Murphy C."/>
            <person name="Pearson M."/>
            <person name="Poon T.W."/>
            <person name="Priest M."/>
            <person name="Roberts A."/>
            <person name="Saif S."/>
            <person name="Shea T."/>
            <person name="Sisk P."/>
            <person name="Sykes S."/>
            <person name="Wortman J."/>
            <person name="Nusbaum C."/>
            <person name="Birren B."/>
        </authorList>
    </citation>
    <scope>NUCLEOTIDE SEQUENCE [LARGE SCALE GENOMIC DNA]</scope>
    <source>
        <strain evidence="2">FAR1</strain>
    </source>
</reference>
<name>A0A182Q9J5_9DIPT</name>